<dbReference type="HAMAP" id="MF_00201">
    <property type="entry name" value="RecO"/>
    <property type="match status" value="1"/>
</dbReference>
<evidence type="ECO:0000256" key="3">
    <source>
        <dbReference type="ARBA" id="ARBA00022763"/>
    </source>
</evidence>
<dbReference type="Pfam" id="PF11967">
    <property type="entry name" value="RecO_N"/>
    <property type="match status" value="1"/>
</dbReference>
<sequence>MEKAEGIVIKTINYGETNKIITVFTKEHGKVGLMARGAKKTKSRLSAASQLLFFGQFLYQKSKGLGTLYQGETIEPLRNIKADIFKMAYAAYIVEVIDKLTEQNVRNPFLYDLLIRILTYIEEGVDPEVLTLIFDVKMMGPAGIEARFDGCVHCGEETGPFSFSVDRGGYLCKRCAHTDEHALPMSAAAARLLRLFKHIDISRLGKINLKPETVKEMKRIMTVYYDQYSGLHLKSKRFLDQMASFEQK</sequence>
<evidence type="ECO:0000256" key="4">
    <source>
        <dbReference type="ARBA" id="ARBA00023172"/>
    </source>
</evidence>
<dbReference type="EMBL" id="SLXK01000001">
    <property type="protein sequence ID" value="TCP32352.1"/>
    <property type="molecule type" value="Genomic_DNA"/>
</dbReference>
<evidence type="ECO:0000313" key="9">
    <source>
        <dbReference type="EMBL" id="TCP32352.1"/>
    </source>
</evidence>
<gene>
    <name evidence="7" type="primary">recO</name>
    <name evidence="9" type="ORF">EV207_101331</name>
</gene>
<dbReference type="RefSeq" id="WP_132742923.1">
    <property type="nucleotide sequence ID" value="NZ_SLXK01000001.1"/>
</dbReference>
<comment type="function">
    <text evidence="7">Involved in DNA repair and RecF pathway recombination.</text>
</comment>
<evidence type="ECO:0000256" key="6">
    <source>
        <dbReference type="ARBA" id="ARBA00033409"/>
    </source>
</evidence>
<evidence type="ECO:0000256" key="1">
    <source>
        <dbReference type="ARBA" id="ARBA00007452"/>
    </source>
</evidence>
<dbReference type="GO" id="GO:0006302">
    <property type="term" value="P:double-strand break repair"/>
    <property type="evidence" value="ECO:0007669"/>
    <property type="project" value="TreeGrafter"/>
</dbReference>
<name>A0A4R2PBE1_9BACL</name>
<dbReference type="AlphaFoldDB" id="A0A4R2PBE1"/>
<evidence type="ECO:0000259" key="8">
    <source>
        <dbReference type="Pfam" id="PF11967"/>
    </source>
</evidence>
<evidence type="ECO:0000256" key="5">
    <source>
        <dbReference type="ARBA" id="ARBA00023204"/>
    </source>
</evidence>
<keyword evidence="5 7" id="KW-0234">DNA repair</keyword>
<evidence type="ECO:0000256" key="7">
    <source>
        <dbReference type="HAMAP-Rule" id="MF_00201"/>
    </source>
</evidence>
<evidence type="ECO:0000313" key="10">
    <source>
        <dbReference type="Proteomes" id="UP000295416"/>
    </source>
</evidence>
<dbReference type="Gene3D" id="2.40.50.140">
    <property type="entry name" value="Nucleic acid-binding proteins"/>
    <property type="match status" value="1"/>
</dbReference>
<reference evidence="9 10" key="1">
    <citation type="submission" date="2019-03" db="EMBL/GenBank/DDBJ databases">
        <title>Genomic Encyclopedia of Type Strains, Phase IV (KMG-IV): sequencing the most valuable type-strain genomes for metagenomic binning, comparative biology and taxonomic classification.</title>
        <authorList>
            <person name="Goeker M."/>
        </authorList>
    </citation>
    <scope>NUCLEOTIDE SEQUENCE [LARGE SCALE GENOMIC DNA]</scope>
    <source>
        <strain evidence="9 10">DSM 19377</strain>
    </source>
</reference>
<proteinExistence type="inferred from homology"/>
<dbReference type="Gene3D" id="1.20.1440.120">
    <property type="entry name" value="Recombination protein O, C-terminal domain"/>
    <property type="match status" value="1"/>
</dbReference>
<feature type="domain" description="DNA replication/recombination mediator RecO N-terminal" evidence="8">
    <location>
        <begin position="1"/>
        <end position="76"/>
    </location>
</feature>
<comment type="similarity">
    <text evidence="1 7">Belongs to the RecO family.</text>
</comment>
<accession>A0A4R2PBE1</accession>
<dbReference type="InterPro" id="IPR022572">
    <property type="entry name" value="DNA_rep/recomb_RecO_N"/>
</dbReference>
<dbReference type="Pfam" id="PF02565">
    <property type="entry name" value="RecO_C"/>
    <property type="match status" value="1"/>
</dbReference>
<dbReference type="InterPro" id="IPR042242">
    <property type="entry name" value="RecO_C"/>
</dbReference>
<dbReference type="Proteomes" id="UP000295416">
    <property type="component" value="Unassembled WGS sequence"/>
</dbReference>
<dbReference type="PANTHER" id="PTHR33991:SF1">
    <property type="entry name" value="DNA REPAIR PROTEIN RECO"/>
    <property type="match status" value="1"/>
</dbReference>
<dbReference type="OrthoDB" id="9797083at2"/>
<keyword evidence="3 7" id="KW-0227">DNA damage</keyword>
<dbReference type="SUPFAM" id="SSF50249">
    <property type="entry name" value="Nucleic acid-binding proteins"/>
    <property type="match status" value="1"/>
</dbReference>
<dbReference type="GO" id="GO:0006310">
    <property type="term" value="P:DNA recombination"/>
    <property type="evidence" value="ECO:0007669"/>
    <property type="project" value="UniProtKB-UniRule"/>
</dbReference>
<dbReference type="InterPro" id="IPR012340">
    <property type="entry name" value="NA-bd_OB-fold"/>
</dbReference>
<dbReference type="SUPFAM" id="SSF57863">
    <property type="entry name" value="ArfGap/RecO-like zinc finger"/>
    <property type="match status" value="1"/>
</dbReference>
<dbReference type="NCBIfam" id="TIGR00613">
    <property type="entry name" value="reco"/>
    <property type="match status" value="1"/>
</dbReference>
<dbReference type="PANTHER" id="PTHR33991">
    <property type="entry name" value="DNA REPAIR PROTEIN RECO"/>
    <property type="match status" value="1"/>
</dbReference>
<dbReference type="GO" id="GO:0043590">
    <property type="term" value="C:bacterial nucleoid"/>
    <property type="evidence" value="ECO:0007669"/>
    <property type="project" value="TreeGrafter"/>
</dbReference>
<keyword evidence="4 7" id="KW-0233">DNA recombination</keyword>
<evidence type="ECO:0000256" key="2">
    <source>
        <dbReference type="ARBA" id="ARBA00021310"/>
    </source>
</evidence>
<dbReference type="InterPro" id="IPR037278">
    <property type="entry name" value="ARFGAP/RecO"/>
</dbReference>
<keyword evidence="10" id="KW-1185">Reference proteome</keyword>
<organism evidence="9 10">
    <name type="scientific">Scopulibacillus darangshiensis</name>
    <dbReference type="NCBI Taxonomy" id="442528"/>
    <lineage>
        <taxon>Bacteria</taxon>
        <taxon>Bacillati</taxon>
        <taxon>Bacillota</taxon>
        <taxon>Bacilli</taxon>
        <taxon>Bacillales</taxon>
        <taxon>Sporolactobacillaceae</taxon>
        <taxon>Scopulibacillus</taxon>
    </lineage>
</organism>
<protein>
    <recommendedName>
        <fullName evidence="2 7">DNA repair protein RecO</fullName>
    </recommendedName>
    <alternativeName>
        <fullName evidence="6 7">Recombination protein O</fullName>
    </alternativeName>
</protein>
<comment type="caution">
    <text evidence="9">The sequence shown here is derived from an EMBL/GenBank/DDBJ whole genome shotgun (WGS) entry which is preliminary data.</text>
</comment>
<dbReference type="InterPro" id="IPR003717">
    <property type="entry name" value="RecO"/>
</dbReference>